<sequence length="223" mass="24905">MPEKKYEGITDGTINGSPYESITRMRMLDSGELIGDIIITKLPEGFHPAYLSLSNSSQKVAILTKPDGTPSIYDFLQEQGSVISSRIYTYPDFPTASFSQIGKADLTHEGISYKNTLNGFSGNLPTDILKIKDYNQIITKREKGGLFLKASTIIVSESIGEIRTEILGTYTFEGDKEFEYEYNLKHSPSFEVLGENSFKSKGFDNGRLVIKMSQFVVAMKQIH</sequence>
<reference evidence="1 2" key="1">
    <citation type="submission" date="2023-05" db="EMBL/GenBank/DDBJ databases">
        <title>Genome sequence of Pinibacter sp. MAH-24.</title>
        <authorList>
            <person name="Huq M.A."/>
        </authorList>
    </citation>
    <scope>NUCLEOTIDE SEQUENCE [LARGE SCALE GENOMIC DNA]</scope>
    <source>
        <strain evidence="1 2">MAH-24</strain>
    </source>
</reference>
<dbReference type="RefSeq" id="WP_282336119.1">
    <property type="nucleotide sequence ID" value="NZ_JASBRG010000007.1"/>
</dbReference>
<proteinExistence type="predicted"/>
<comment type="caution">
    <text evidence="1">The sequence shown here is derived from an EMBL/GenBank/DDBJ whole genome shotgun (WGS) entry which is preliminary data.</text>
</comment>
<dbReference type="EMBL" id="JASBRG010000007">
    <property type="protein sequence ID" value="MDI3321999.1"/>
    <property type="molecule type" value="Genomic_DNA"/>
</dbReference>
<organism evidence="1 2">
    <name type="scientific">Pinibacter soli</name>
    <dbReference type="NCBI Taxonomy" id="3044211"/>
    <lineage>
        <taxon>Bacteria</taxon>
        <taxon>Pseudomonadati</taxon>
        <taxon>Bacteroidota</taxon>
        <taxon>Chitinophagia</taxon>
        <taxon>Chitinophagales</taxon>
        <taxon>Chitinophagaceae</taxon>
        <taxon>Pinibacter</taxon>
    </lineage>
</organism>
<evidence type="ECO:0000313" key="2">
    <source>
        <dbReference type="Proteomes" id="UP001226434"/>
    </source>
</evidence>
<accession>A0ABT6RHF0</accession>
<protein>
    <submittedName>
        <fullName evidence="1">Uncharacterized protein</fullName>
    </submittedName>
</protein>
<dbReference type="Proteomes" id="UP001226434">
    <property type="component" value="Unassembled WGS sequence"/>
</dbReference>
<evidence type="ECO:0000313" key="1">
    <source>
        <dbReference type="EMBL" id="MDI3321999.1"/>
    </source>
</evidence>
<keyword evidence="2" id="KW-1185">Reference proteome</keyword>
<name>A0ABT6RHF0_9BACT</name>
<gene>
    <name evidence="1" type="ORF">QJ048_19565</name>
</gene>